<dbReference type="Gene3D" id="3.30.1870.10">
    <property type="entry name" value="EreA-like, domain 2"/>
    <property type="match status" value="1"/>
</dbReference>
<dbReference type="RefSeq" id="WP_136258490.1">
    <property type="nucleotide sequence ID" value="NZ_MWIO01000027.1"/>
</dbReference>
<name>A0A4V3USL2_9GAMM</name>
<dbReference type="InterPro" id="IPR014622">
    <property type="entry name" value="UCP036794_erythomycin"/>
</dbReference>
<dbReference type="OrthoDB" id="9810066at2"/>
<reference evidence="1 2" key="1">
    <citation type="submission" date="2017-02" db="EMBL/GenBank/DDBJ databases">
        <title>Whole genome sequencing of Rhodanobacter lindaniclasticus DSM 17932.</title>
        <authorList>
            <person name="Kumar S."/>
            <person name="Patil P."/>
            <person name="Patil P.B."/>
        </authorList>
    </citation>
    <scope>NUCLEOTIDE SEQUENCE [LARGE SCALE GENOMIC DNA]</scope>
    <source>
        <strain evidence="1 2">DSM 17932</strain>
    </source>
</reference>
<evidence type="ECO:0000313" key="1">
    <source>
        <dbReference type="EMBL" id="THD07151.1"/>
    </source>
</evidence>
<keyword evidence="2" id="KW-1185">Reference proteome</keyword>
<dbReference type="AlphaFoldDB" id="A0A4V3USL2"/>
<dbReference type="PANTHER" id="PTHR31299:SF0">
    <property type="entry name" value="ESTERASE, PUTATIVE (AFU_ORTHOLOGUE AFUA_1G05850)-RELATED"/>
    <property type="match status" value="1"/>
</dbReference>
<comment type="caution">
    <text evidence="1">The sequence shown here is derived from an EMBL/GenBank/DDBJ whole genome shotgun (WGS) entry which is preliminary data.</text>
</comment>
<dbReference type="EMBL" id="MWIO01000027">
    <property type="protein sequence ID" value="THD07151.1"/>
    <property type="molecule type" value="Genomic_DNA"/>
</dbReference>
<dbReference type="PIRSF" id="PIRSF036794">
    <property type="entry name" value="UCP_erythr_ester"/>
    <property type="match status" value="1"/>
</dbReference>
<dbReference type="CDD" id="cd14728">
    <property type="entry name" value="Ere-like"/>
    <property type="match status" value="1"/>
</dbReference>
<dbReference type="InterPro" id="IPR052036">
    <property type="entry name" value="Hydrolase/PRTase-associated"/>
</dbReference>
<evidence type="ECO:0000313" key="2">
    <source>
        <dbReference type="Proteomes" id="UP000306317"/>
    </source>
</evidence>
<dbReference type="Gene3D" id="3.40.1660.10">
    <property type="entry name" value="EreA-like (biosynthetic domain)"/>
    <property type="match status" value="1"/>
</dbReference>
<dbReference type="GO" id="GO:0046677">
    <property type="term" value="P:response to antibiotic"/>
    <property type="evidence" value="ECO:0007669"/>
    <property type="project" value="InterPro"/>
</dbReference>
<protein>
    <submittedName>
        <fullName evidence="1">Erythromycin esterase</fullName>
    </submittedName>
</protein>
<gene>
    <name evidence="1" type="ORF">B1991_09485</name>
</gene>
<organism evidence="1 2">
    <name type="scientific">Rhodanobacter lindaniclasticus</name>
    <dbReference type="NCBI Taxonomy" id="75310"/>
    <lineage>
        <taxon>Bacteria</taxon>
        <taxon>Pseudomonadati</taxon>
        <taxon>Pseudomonadota</taxon>
        <taxon>Gammaproteobacteria</taxon>
        <taxon>Lysobacterales</taxon>
        <taxon>Rhodanobacteraceae</taxon>
        <taxon>Rhodanobacter</taxon>
    </lineage>
</organism>
<dbReference type="SUPFAM" id="SSF159501">
    <property type="entry name" value="EreA/ChaN-like"/>
    <property type="match status" value="1"/>
</dbReference>
<dbReference type="Pfam" id="PF05139">
    <property type="entry name" value="Erythro_esteras"/>
    <property type="match status" value="1"/>
</dbReference>
<proteinExistence type="predicted"/>
<dbReference type="InterPro" id="IPR007815">
    <property type="entry name" value="Emycin_Estase"/>
</dbReference>
<accession>A0A4V3USL2</accession>
<dbReference type="Proteomes" id="UP000306317">
    <property type="component" value="Unassembled WGS sequence"/>
</dbReference>
<sequence length="434" mass="48916">MASLHHGVLEVLRGEALRLGDGPRDYDALLESAATRSLVLLGEATHGTEEFYRMRADITLRLIAEQGFDAVAVEADWPDAYRINLFVRGEGRDADASPAFGDFRRFPRWMWRNEEVLRFAEALHQFNLGRPSERRAGFYGLDMYSLYRSAEAVVDYLSGVDEEQAAIARRQYAALDHVRDPQRYGYEAVHGLRPDCRQAVRERLLALWQRAPDYLGRDGRGAADAFFFAERNAQVVSSGEAYYRAMFGPRAQSWNLRDQHMVETLLALQGHLRAQGGAGRIVVWAHNSHLGDARATEMSYAGEWNVGQLVRQSAGAEEALLVGFTTYTGTVTAAYEWDGEAECRDVLPARPDSYESLFRDTRLDRFYLPLQGEVAHALRTPMRERAIGVLYRPDTELQSHYFTASLPAQFDAVFHLDETRAVQPMDVAAETSPA</sequence>
<dbReference type="PANTHER" id="PTHR31299">
    <property type="entry name" value="ESTERASE, PUTATIVE (AFU_ORTHOLOGUE AFUA_1G05850)-RELATED"/>
    <property type="match status" value="1"/>
</dbReference>